<keyword evidence="5" id="KW-0029">Amino-acid transport</keyword>
<evidence type="ECO:0000256" key="6">
    <source>
        <dbReference type="ARBA" id="ARBA00022989"/>
    </source>
</evidence>
<accession>A0A504XS76</accession>
<dbReference type="InterPro" id="IPR010736">
    <property type="entry name" value="SHIPPO-rpt"/>
</dbReference>
<feature type="region of interest" description="Disordered" evidence="9">
    <location>
        <begin position="2344"/>
        <end position="2371"/>
    </location>
</feature>
<feature type="compositionally biased region" description="Low complexity" evidence="9">
    <location>
        <begin position="1078"/>
        <end position="1087"/>
    </location>
</feature>
<dbReference type="VEuPathDB" id="TriTrypDB:LdCL_050012000"/>
<feature type="region of interest" description="Disordered" evidence="9">
    <location>
        <begin position="2509"/>
        <end position="2557"/>
    </location>
</feature>
<dbReference type="PANTHER" id="PTHR21580:SF28">
    <property type="entry name" value="BOREALIN N-TERMINAL DOMAIN-CONTAINING PROTEIN-RELATED"/>
    <property type="match status" value="1"/>
</dbReference>
<feature type="region of interest" description="Disordered" evidence="9">
    <location>
        <begin position="2796"/>
        <end position="2868"/>
    </location>
</feature>
<dbReference type="VEuPathDB" id="TriTrypDB:LdBPK_050690.1"/>
<comment type="caution">
    <text evidence="11">The sequence shown here is derived from an EMBL/GenBank/DDBJ whole genome shotgun (WGS) entry which is preliminary data.</text>
</comment>
<feature type="compositionally biased region" description="Basic residues" evidence="9">
    <location>
        <begin position="690"/>
        <end position="714"/>
    </location>
</feature>
<evidence type="ECO:0000256" key="5">
    <source>
        <dbReference type="ARBA" id="ARBA00022970"/>
    </source>
</evidence>
<dbReference type="PANTHER" id="PTHR21580">
    <property type="entry name" value="SHIPPO-1-RELATED"/>
    <property type="match status" value="1"/>
</dbReference>
<feature type="region of interest" description="Disordered" evidence="9">
    <location>
        <begin position="2135"/>
        <end position="2181"/>
    </location>
</feature>
<feature type="compositionally biased region" description="Low complexity" evidence="9">
    <location>
        <begin position="2135"/>
        <end position="2146"/>
    </location>
</feature>
<feature type="transmembrane region" description="Helical" evidence="10">
    <location>
        <begin position="291"/>
        <end position="311"/>
    </location>
</feature>
<dbReference type="Proteomes" id="UP000318821">
    <property type="component" value="Unassembled WGS sequence"/>
</dbReference>
<keyword evidence="3" id="KW-0813">Transport</keyword>
<feature type="compositionally biased region" description="Polar residues" evidence="9">
    <location>
        <begin position="549"/>
        <end position="558"/>
    </location>
</feature>
<dbReference type="VEuPathDB" id="TriTrypDB:LdBPK_050680.1"/>
<dbReference type="Pfam" id="PF07004">
    <property type="entry name" value="SHIPPO-rpt"/>
    <property type="match status" value="14"/>
</dbReference>
<evidence type="ECO:0000256" key="2">
    <source>
        <dbReference type="ARBA" id="ARBA00005974"/>
    </source>
</evidence>
<feature type="region of interest" description="Disordered" evidence="9">
    <location>
        <begin position="887"/>
        <end position="1021"/>
    </location>
</feature>
<comment type="subcellular location">
    <subcellularLocation>
        <location evidence="1">Mitochondrion membrane</location>
        <topology evidence="1">Multi-pass membrane protein</topology>
    </subcellularLocation>
</comment>
<dbReference type="VEuPathDB" id="TriTrypDB:LDHU3_05.0760"/>
<evidence type="ECO:0000313" key="12">
    <source>
        <dbReference type="Proteomes" id="UP000318821"/>
    </source>
</evidence>
<feature type="region of interest" description="Disordered" evidence="9">
    <location>
        <begin position="1078"/>
        <end position="1100"/>
    </location>
</feature>
<evidence type="ECO:0000256" key="7">
    <source>
        <dbReference type="ARBA" id="ARBA00023128"/>
    </source>
</evidence>
<keyword evidence="8 10" id="KW-0472">Membrane</keyword>
<feature type="region of interest" description="Disordered" evidence="9">
    <location>
        <begin position="646"/>
        <end position="742"/>
    </location>
</feature>
<feature type="region of interest" description="Disordered" evidence="9">
    <location>
        <begin position="802"/>
        <end position="821"/>
    </location>
</feature>
<evidence type="ECO:0000256" key="1">
    <source>
        <dbReference type="ARBA" id="ARBA00004225"/>
    </source>
</evidence>
<evidence type="ECO:0000256" key="4">
    <source>
        <dbReference type="ARBA" id="ARBA00022692"/>
    </source>
</evidence>
<feature type="compositionally biased region" description="Low complexity" evidence="9">
    <location>
        <begin position="956"/>
        <end position="969"/>
    </location>
</feature>
<feature type="compositionally biased region" description="Low complexity" evidence="9">
    <location>
        <begin position="1212"/>
        <end position="1221"/>
    </location>
</feature>
<protein>
    <submittedName>
        <fullName evidence="11">Tricarboxylate carrier family protein</fullName>
    </submittedName>
</protein>
<feature type="region of interest" description="Disordered" evidence="9">
    <location>
        <begin position="2569"/>
        <end position="2593"/>
    </location>
</feature>
<dbReference type="VEuPathDB" id="TriTrypDB:LdCL_050011900"/>
<evidence type="ECO:0000256" key="9">
    <source>
        <dbReference type="SAM" id="MobiDB-lite"/>
    </source>
</evidence>
<keyword evidence="4 10" id="KW-0812">Transmembrane</keyword>
<dbReference type="GO" id="GO:0015075">
    <property type="term" value="F:monoatomic ion transmembrane transporter activity"/>
    <property type="evidence" value="ECO:0007669"/>
    <property type="project" value="InterPro"/>
</dbReference>
<feature type="compositionally biased region" description="Low complexity" evidence="9">
    <location>
        <begin position="2848"/>
        <end position="2868"/>
    </location>
</feature>
<proteinExistence type="inferred from homology"/>
<feature type="compositionally biased region" description="Low complexity" evidence="9">
    <location>
        <begin position="730"/>
        <end position="741"/>
    </location>
</feature>
<dbReference type="InterPro" id="IPR004686">
    <property type="entry name" value="Mtc"/>
</dbReference>
<feature type="compositionally biased region" description="Pro residues" evidence="9">
    <location>
        <begin position="2350"/>
        <end position="2364"/>
    </location>
</feature>
<feature type="compositionally biased region" description="Polar residues" evidence="9">
    <location>
        <begin position="528"/>
        <end position="541"/>
    </location>
</feature>
<dbReference type="InterPro" id="IPR051291">
    <property type="entry name" value="CIMAP"/>
</dbReference>
<name>A0A504XS76_LEIDO</name>
<evidence type="ECO:0000256" key="3">
    <source>
        <dbReference type="ARBA" id="ARBA00022448"/>
    </source>
</evidence>
<evidence type="ECO:0000256" key="10">
    <source>
        <dbReference type="SAM" id="Phobius"/>
    </source>
</evidence>
<feature type="compositionally biased region" description="Low complexity" evidence="9">
    <location>
        <begin position="559"/>
        <end position="575"/>
    </location>
</feature>
<gene>
    <name evidence="11" type="ORF">CGC20_24265</name>
</gene>
<organism evidence="11 12">
    <name type="scientific">Leishmania donovani</name>
    <dbReference type="NCBI Taxonomy" id="5661"/>
    <lineage>
        <taxon>Eukaryota</taxon>
        <taxon>Discoba</taxon>
        <taxon>Euglenozoa</taxon>
        <taxon>Kinetoplastea</taxon>
        <taxon>Metakinetoplastina</taxon>
        <taxon>Trypanosomatida</taxon>
        <taxon>Trypanosomatidae</taxon>
        <taxon>Leishmaniinae</taxon>
        <taxon>Leishmania</taxon>
    </lineage>
</organism>
<dbReference type="Pfam" id="PF03820">
    <property type="entry name" value="SFXNs"/>
    <property type="match status" value="1"/>
</dbReference>
<feature type="region of interest" description="Disordered" evidence="9">
    <location>
        <begin position="388"/>
        <end position="407"/>
    </location>
</feature>
<keyword evidence="7" id="KW-0496">Mitochondrion</keyword>
<dbReference type="VEuPathDB" id="TriTrypDB:LDHU3_05.0770"/>
<feature type="compositionally biased region" description="Basic and acidic residues" evidence="9">
    <location>
        <begin position="459"/>
        <end position="475"/>
    </location>
</feature>
<feature type="region of interest" description="Disordered" evidence="9">
    <location>
        <begin position="1212"/>
        <end position="1246"/>
    </location>
</feature>
<feature type="region of interest" description="Disordered" evidence="9">
    <location>
        <begin position="2092"/>
        <end position="2111"/>
    </location>
</feature>
<evidence type="ECO:0000313" key="11">
    <source>
        <dbReference type="EMBL" id="TPP51832.1"/>
    </source>
</evidence>
<keyword evidence="6 10" id="KW-1133">Transmembrane helix</keyword>
<dbReference type="EMBL" id="RHLD01000058">
    <property type="protein sequence ID" value="TPP51832.1"/>
    <property type="molecule type" value="Genomic_DNA"/>
</dbReference>
<reference evidence="12" key="1">
    <citation type="submission" date="2019-02" db="EMBL/GenBank/DDBJ databases">
        <title>FDA dAtabase for Regulatory Grade micrObial Sequences (FDA-ARGOS): Supporting development and validation of Infectious Disease Dx tests.</title>
        <authorList>
            <person name="Duncan R."/>
            <person name="Fisher C."/>
            <person name="Tallon L."/>
            <person name="Sadzewicz L."/>
            <person name="Sengamalay N."/>
            <person name="Ott S."/>
            <person name="Godinez A."/>
            <person name="Nagaraj S."/>
            <person name="Vavikolanu K."/>
            <person name="Vyas G."/>
            <person name="Nadendla S."/>
            <person name="Aluvathingal J."/>
            <person name="Sichtig H."/>
        </authorList>
    </citation>
    <scope>NUCLEOTIDE SEQUENCE [LARGE SCALE GENOMIC DNA]</scope>
    <source>
        <strain evidence="12">FDAARGOS_360</strain>
    </source>
</reference>
<comment type="similarity">
    <text evidence="2">Belongs to the sideroflexin family.</text>
</comment>
<dbReference type="GO" id="GO:0031966">
    <property type="term" value="C:mitochondrial membrane"/>
    <property type="evidence" value="ECO:0007669"/>
    <property type="project" value="UniProtKB-SubCell"/>
</dbReference>
<evidence type="ECO:0000256" key="8">
    <source>
        <dbReference type="ARBA" id="ARBA00023136"/>
    </source>
</evidence>
<feature type="compositionally biased region" description="Polar residues" evidence="9">
    <location>
        <begin position="395"/>
        <end position="407"/>
    </location>
</feature>
<feature type="compositionally biased region" description="Low complexity" evidence="9">
    <location>
        <begin position="810"/>
        <end position="821"/>
    </location>
</feature>
<sequence>MKQLRPDATLGEVPHFPQDLQPDQSTYKGRFLRFLSMTDPRTLLTSPTRLALSEALLERVDRREEGWATVKVADYLDARQRVQCIVHPESGKPILMPFRFSAFVPMNFINLCGMLAPSQQTPARAMFWQFSNQTYNVGFNYCNGSGKDGLPLHELAISYVVATCTACGTSYQLSKVASALSASTSSAALLLQLMIPYTAVACANIANLGVIRFRDVLRGIAVQDPETGKDLNDGKPSAVAGRLAVAQVALSRVMIPVPLMLLPPVFMNVLFHPTKGVRFFVQRRAQLFLPVNVLTLVSVLCVALPMSIAVFPQKTVVPVSWLEASFQGQTNAAGHAITHVAREVNATIAPGTLTACLTTSTAAVVAARTTVMVPTSRLSRSRRQRACYAGHDHTSGSANTSRSSAPHTTDLYGGSYAYDYVQVPAMGTLSSAGAQDRERDVDVDVMQRSFQRLYAAMQDEGRRQGHDTVTTERVAHASHSVPCSPQRRSRSCPTRSQRRHMHTASPQALDGAAAAIRSVKAEKKSVKTQESPRPTAGSTAASVKVVSPALTSTDTSAITSSPSKPSTSSSRSCSPPRKPRAQRHQCPNCCRRCDSCDCIVLPCPVNAREHRSRGAVADAAHGRCHAHSSPARGRWLSSADCAATNKDGAPAASKTATVDSPRLQWPGQLPATPSRRPSPEQLSSPEVRCHSTRRARHRRRQQSPAHDRHHCRHDRRVDRSCGAHRREKSTSAGAVAAVSSTHGRVDHGKGEAVLRDIATRTCTCYWAEFSGFTMAVNPASHAADCPYQAHDALYAEVMLESKADGGGSGSASTSSHGRCSSSAFLRGRCNTRGKQSSSRHYRQEYDAGAAQLRQALDDPEARRTRGRAAVMGSTKRRTYIEIIMDAARDAPPSQPPRSGSRRSNAKATATSLAAKHDAEVTAAAAPRPPTPTAQASLPTGEAPTKVEDEPQQLLPSNRSSSENDAAAAASDEDKDGAPAAEDQHDEAGRSSRGKKQPLPNDESPLRALSRPRRRPAVGVPGPGSYHVDLAYAASSAAHGIRGAAIPKSARMPAVKSVTPGPGAYDVYKREERKAVAAGGAAAATTDGDATDGKDADTTPTAGKQVIGKGVVFASTSARQLQLRYGDAYVHTSTWAKRAAAVPGPGAYNIVDGDRYDQSRPLGAARTGHQFSNNTSAAVAAAAAATDGSLWRGVGSGVALRLTSQRFPVKTAGAPAAAVAGGHDSKTGRTGNAEGAAPPPGEPSPAAYDVERGLRWVQRRAPEVSMTFRHDRGPRGPLLSAAAAADDDTLASAVGSSAPRMALPPLSPLLSDDVSFSPGPGTYDVRGVDVWRMRRSPQWSFGTAARHAPSAAVSVSAVAEGTNDLNGRALHAVDHPGPGAYDTEAGYRALQRSAASALICTAPRLTVDGSHRAGVQISAATAGDTVDGARAGPGTYDVESGYKVVRESIKGGVIPRAGADARAKVEGEEVQDGGPGPGAYTLPALPPSGPTAYLGMSAPRFPNEQALAATEGNTTPGPGDYDVDAATSLVNRPGAIIGRAPRVSLLVPTGATSANVGPGSYMLPALPAGRGAVMSTARAVATAETGEAAERPGPGLYDPVDMRASSTRTFSLARTGARFPCSDARVTDAPGPCAYDLPAVPMTRGVVFDTAPRFSRSSGGQSTDGVGPGAYEVVDLSPPGRSAVMGSAVARPDLERKDGNGGGPGAYSPQYAQVEKNAPRVVLARAPAGRGAADYYASGDASMPSHEQRAGAVSELGPGQYDPQYPSDVVQAGRGYTFGSAPRAAAVAGAVDGPGPGAYEVRMTRDGRLVDGGDGSGAAGFGTAPRLAEAGASATMPAGPGPGAYMPEAYTDMSAGFGCGALSPAVRIGSAPRIVGDDARAAADVPGPGAYEPNPCVLYPTVPSISFPRADSAHALGDTDTPGPGAYVTTGFAAARAAQFGCAPRFSEGSVGGLAAYARNGAEGAASVPGPNAYSPNDAAIRPARSAHRFGTAARLANTVGEAAEADGVGPGAYDVEAGLAHSSQGPAAAAYSFPRAGGSGDYIGNPSVGGTAAGGVAESPGPGAYSVEAAYRATLPRVATAILSGGEASGVNGVRGNDKGEASSPGPGAYHLPPFFPEGPQWGFGTSMRSAAADATDGSSALATASPGPGEYAVPAPAPLHSGSSFPKAETASPTGDATLPGPGTYNVVDAAVRPSAPGVRFGTAARYACADVSVGDVDTAAVGVHDGGVPWTPGPGAYSPNVNASSTSRSTRAGPTFSQAPRMALSASADAVEWGAGAQGDNIGPGTYDLHGDMAASTAAAHRFGTAPRMPPATAPGAATKGDVGPGSYMIEAADAQVLPRAPTHTMAPPAPHAPRPQEPRPGPGSYEYPVARQPGGFTMQGRPAASMPVGLAGGPGPGSYSAGASAASAAAAHRFGTAPRMLSAANGNAGVGPGAYDLPAPPAIRQPVSFTQAPREMVVGSHEGNTDDLHSGDMRGGLVGGGTPGPGSYDVGSAIDCTHMGGRGPSFTIPRGPRPVLRSGDVDASPLVGPGTYSPVDPTSHHHGGGGSSTNGPSAAFGLAERAVNNIQSGSDAPGPGTYDPHRPSLASGAGIGPSFGSAVRMDDVGGAALAATPGPGTYAVAPSFKATSATGSAPAQRFGTAKRPSAVLNENPGPGSYAVAGYDAATCGAATAPSFGHAEPRPHLACCGLDTPGPGAYYRASNLDGTSTAAGPSFGFGERMRAVAGTATPGPGTYYRDSAASVAAGVVEGRGASFGFGERTSPVLNNYPGPGTYFRGAGLAADVAALRGPLFGTGERHDPKLNSNPGPGTYFRDTLPAAASAAQPRPRRPTAADTLRKLASVGYPTLASKTKPATTTTATDSRSTG</sequence>
<dbReference type="GO" id="GO:0006865">
    <property type="term" value="P:amino acid transport"/>
    <property type="evidence" value="ECO:0007669"/>
    <property type="project" value="UniProtKB-KW"/>
</dbReference>
<feature type="region of interest" description="Disordered" evidence="9">
    <location>
        <begin position="457"/>
        <end position="586"/>
    </location>
</feature>
<feature type="compositionally biased region" description="Low complexity" evidence="9">
    <location>
        <begin position="2819"/>
        <end position="2835"/>
    </location>
</feature>